<proteinExistence type="predicted"/>
<organism evidence="3">
    <name type="scientific">Fusarium odoratissimum (strain NRRL 54006)</name>
    <dbReference type="NCBI Taxonomy" id="1089451"/>
    <lineage>
        <taxon>Eukaryota</taxon>
        <taxon>Fungi</taxon>
        <taxon>Dikarya</taxon>
        <taxon>Ascomycota</taxon>
        <taxon>Pezizomycotina</taxon>
        <taxon>Sordariomycetes</taxon>
        <taxon>Hypocreomycetidae</taxon>
        <taxon>Hypocreales</taxon>
        <taxon>Nectriaceae</taxon>
        <taxon>Fusarium</taxon>
        <taxon>Fusarium oxysporum species complex</taxon>
        <taxon>Fusarium oxysporum f. sp. cubense (strain race 4)</taxon>
    </lineage>
</organism>
<dbReference type="VEuPathDB" id="FungiDB:FOIG_09063"/>
<dbReference type="GeneID" id="42034238"/>
<dbReference type="Pfam" id="PF24883">
    <property type="entry name" value="NPHP3_N"/>
    <property type="match status" value="1"/>
</dbReference>
<dbReference type="SUPFAM" id="SSF52540">
    <property type="entry name" value="P-loop containing nucleoside triphosphate hydrolases"/>
    <property type="match status" value="1"/>
</dbReference>
<dbReference type="AlphaFoldDB" id="X0JS88"/>
<protein>
    <recommendedName>
        <fullName evidence="2">NACHT domain-containing protein</fullName>
    </recommendedName>
</protein>
<name>X0JS88_FUSO5</name>
<dbReference type="InterPro" id="IPR056884">
    <property type="entry name" value="NPHP3-like_N"/>
</dbReference>
<dbReference type="SUPFAM" id="SSF101908">
    <property type="entry name" value="Putative isomerase YbhE"/>
    <property type="match status" value="1"/>
</dbReference>
<reference evidence="3" key="2">
    <citation type="submission" date="2012-05" db="EMBL/GenBank/DDBJ databases">
        <title>The Genome Annotation of Fusarium oxysporum II5.</title>
        <authorList>
            <consortium name="The Broad Institute Genomics Platform"/>
            <person name="Ma L.-J."/>
            <person name="Corby-Kistler H."/>
            <person name="Broz K."/>
            <person name="Gale L.R."/>
            <person name="Jonkers W."/>
            <person name="O'Donnell K."/>
            <person name="Ploetz R."/>
            <person name="Steinberg C."/>
            <person name="Schwartz D.C."/>
            <person name="VanEtten H."/>
            <person name="Zhou S."/>
            <person name="Young S.K."/>
            <person name="Zeng Q."/>
            <person name="Gargeya S."/>
            <person name="Fitzgerald M."/>
            <person name="Abouelleil A."/>
            <person name="Alvarado L."/>
            <person name="Chapman S.B."/>
            <person name="Gainer-Dewar J."/>
            <person name="Goldberg J."/>
            <person name="Griggs A."/>
            <person name="Gujja S."/>
            <person name="Hansen M."/>
            <person name="Howarth C."/>
            <person name="Imamovic A."/>
            <person name="Ireland A."/>
            <person name="Larimer J."/>
            <person name="McCowan C."/>
            <person name="Murphy C."/>
            <person name="Pearson M."/>
            <person name="Poon T.W."/>
            <person name="Priest M."/>
            <person name="Roberts A."/>
            <person name="Saif S."/>
            <person name="Shea T."/>
            <person name="Sykes S."/>
            <person name="Wortman J."/>
            <person name="Nusbaum C."/>
            <person name="Birren B."/>
        </authorList>
    </citation>
    <scope>NUCLEOTIDE SEQUENCE</scope>
    <source>
        <strain evidence="3">54006</strain>
    </source>
</reference>
<dbReference type="PANTHER" id="PTHR10039">
    <property type="entry name" value="AMELOGENIN"/>
    <property type="match status" value="1"/>
</dbReference>
<evidence type="ECO:0000259" key="2">
    <source>
        <dbReference type="PROSITE" id="PS50837"/>
    </source>
</evidence>
<evidence type="ECO:0000256" key="1">
    <source>
        <dbReference type="ARBA" id="ARBA00022737"/>
    </source>
</evidence>
<dbReference type="InterPro" id="IPR001680">
    <property type="entry name" value="WD40_rpt"/>
</dbReference>
<reference evidence="3" key="1">
    <citation type="submission" date="2011-11" db="EMBL/GenBank/DDBJ databases">
        <title>The Genome Sequence of Fusarium oxysporum II5.</title>
        <authorList>
            <consortium name="The Broad Institute Genome Sequencing Platform"/>
            <person name="Ma L.-J."/>
            <person name="Gale L.R."/>
            <person name="Schwartz D.C."/>
            <person name="Zhou S."/>
            <person name="Corby-Kistler H."/>
            <person name="Young S.K."/>
            <person name="Zeng Q."/>
            <person name="Gargeya S."/>
            <person name="Fitzgerald M."/>
            <person name="Haas B."/>
            <person name="Abouelleil A."/>
            <person name="Alvarado L."/>
            <person name="Arachchi H.M."/>
            <person name="Berlin A."/>
            <person name="Brown A."/>
            <person name="Chapman S.B."/>
            <person name="Chen Z."/>
            <person name="Dunbar C."/>
            <person name="Freedman E."/>
            <person name="Gearin G."/>
            <person name="Goldberg J."/>
            <person name="Griggs A."/>
            <person name="Gujja S."/>
            <person name="Heiman D."/>
            <person name="Howarth C."/>
            <person name="Larson L."/>
            <person name="Lui A."/>
            <person name="MacDonald P.J.P."/>
            <person name="Montmayeur A."/>
            <person name="Murphy C."/>
            <person name="Neiman D."/>
            <person name="Pearson M."/>
            <person name="Priest M."/>
            <person name="Roberts A."/>
            <person name="Saif S."/>
            <person name="Shea T."/>
            <person name="Shenoy N."/>
            <person name="Sisk P."/>
            <person name="Stolte C."/>
            <person name="Sykes S."/>
            <person name="Wortman J."/>
            <person name="Nusbaum C."/>
            <person name="Birren B."/>
        </authorList>
    </citation>
    <scope>NUCLEOTIDE SEQUENCE [LARGE SCALE GENOMIC DNA]</scope>
    <source>
        <strain evidence="3">54006</strain>
    </source>
</reference>
<accession>X0JS88</accession>
<dbReference type="RefSeq" id="XP_031061285.1">
    <property type="nucleotide sequence ID" value="XM_031209248.1"/>
</dbReference>
<dbReference type="SMART" id="SM00320">
    <property type="entry name" value="WD40"/>
    <property type="match status" value="4"/>
</dbReference>
<evidence type="ECO:0000313" key="3">
    <source>
        <dbReference type="EMBL" id="EXL99195.1"/>
    </source>
</evidence>
<dbReference type="InterPro" id="IPR015943">
    <property type="entry name" value="WD40/YVTN_repeat-like_dom_sf"/>
</dbReference>
<keyword evidence="1" id="KW-0677">Repeat</keyword>
<dbReference type="Gene3D" id="3.40.50.300">
    <property type="entry name" value="P-loop containing nucleotide triphosphate hydrolases"/>
    <property type="match status" value="1"/>
</dbReference>
<dbReference type="Proteomes" id="UP000030685">
    <property type="component" value="Unassembled WGS sequence"/>
</dbReference>
<dbReference type="HOGENOM" id="CLU_000288_6_16_1"/>
<dbReference type="EMBL" id="JH658285">
    <property type="protein sequence ID" value="EXL99195.1"/>
    <property type="molecule type" value="Genomic_DNA"/>
</dbReference>
<sequence>MENKSSISVQSLTAAESSRVHVGNNYSITNYFGQDEINKYLDALRSTDPREDKERIEQTNGGLLKDSYAWIVKNPDFVSWRDDQNTRLLWIRGDPGKGKTMLMSGIINELQPTTRLESPENCISLSYFFCQATNSGLDNYTSILQGLVYLLVTQQPSLVSHLKDRHGPNTNHWNSRITLEKVFRSILADAAIREIYLLVDALDECLEDLPSLLMLISSTCSHAKWIVSSRNRHEIKEFLEPSPSRISVSLELNESSVSKAVESYISYRTGILVDRKKLKPQVERQIHDHLSENAEGTFLWVALVCQQLERCRPWEIGTTLRRFPKGLNELYARMMNQISMSDSYELYIRLLAIASTVFRPITFSEIMAIEDLNLEEELLPIAIAECGSFLTTKKKTILFIHQSAKDFLIKESSILLFPSGLNKHHRDLFESCVTALQCLHKDMYRLVYPGVSLQEAFKNRPDPDPLDHLKYACSFWNDHLKEAHRLHTEDGRQCEVFCTEAAFDFIAVKFLFWLEALSLCGNLRAAADALLFLKSLPTQASSQSNHLAFTEDGLRFFYSFGPIINDYPLQAYTSGLLFSPKGSLVRHRFEHLTPAIFSAIPEFDANWSPISSTFKIPDLEHKADTEVRIMNFSLTSQMLVIATHDSRSVVWRVMDEPIPRFIEHKDMIWPTPSPDGKCLAVIEVATYDHQKTIQLYHLSLKSIIWTWKIGHCEVLGMDFSPDSRRLAVCSNEKLVLYDLKTGVSRKWPVELEHNYIAYSVSFSSDYALVAFQFHLYEDTETIWILDLETGTQYEKAYNEHCDQIYDAKFIPGTHSLLVCTYEKAIYKWDYFEDKYEEWSRFDHETRFLAFSYSESWMVIGNYSEAFLYDRDQLTLLQSLSLPTQQSLCRISVSFDDQKIALCAESEIWIVDVPALFVSQTSSMRGEYGKLRVSDNGRRIVYELGDRIEVWDVTTRSILSSLAKSNVVHGASWDMAISPGGQHLAFVDSSSVSTWNLVNNELQKLSIHNSTGKQLAISDKIGNEGPWVAVSESPSVVAVWNLTKSNPKISIETPDTEQSVASLAFSSDHLGVVWGKGVQSHGAILILYQIRTRRKVYALAGCPSLWNARFRLSLSGKWAIFESCTYDPSIICSWRTEPFAFPFHMDAGHFFFLDDSTLSTSRGIRHLDTIRADERRVTTLIGDQWPHERRRIPERDAIRQTFESYGRSIDGTWITLDSKPLLWLPAAHRSERVIVGHDHIILIGTSAILPICFTKEAKECLRQCFRKLSV</sequence>
<dbReference type="Gene3D" id="2.130.10.10">
    <property type="entry name" value="YVTN repeat-like/Quinoprotein amine dehydrogenase"/>
    <property type="match status" value="2"/>
</dbReference>
<dbReference type="Pfam" id="PF17108">
    <property type="entry name" value="HET-S"/>
    <property type="match status" value="1"/>
</dbReference>
<dbReference type="InterPro" id="IPR027417">
    <property type="entry name" value="P-loop_NTPase"/>
</dbReference>
<dbReference type="PROSITE" id="PS50837">
    <property type="entry name" value="NACHT"/>
    <property type="match status" value="1"/>
</dbReference>
<dbReference type="InterPro" id="IPR031351">
    <property type="entry name" value="NWD2_N"/>
</dbReference>
<dbReference type="SUPFAM" id="SSF82171">
    <property type="entry name" value="DPP6 N-terminal domain-like"/>
    <property type="match status" value="1"/>
</dbReference>
<gene>
    <name evidence="3" type="ORF">FOIG_09063</name>
</gene>
<feature type="domain" description="NACHT" evidence="2">
    <location>
        <begin position="87"/>
        <end position="306"/>
    </location>
</feature>
<dbReference type="PANTHER" id="PTHR10039:SF14">
    <property type="entry name" value="NACHT DOMAIN-CONTAINING PROTEIN"/>
    <property type="match status" value="1"/>
</dbReference>
<dbReference type="InterPro" id="IPR007111">
    <property type="entry name" value="NACHT_NTPase"/>
</dbReference>